<evidence type="ECO:0000256" key="1">
    <source>
        <dbReference type="ARBA" id="ARBA00009717"/>
    </source>
</evidence>
<evidence type="ECO:0000259" key="5">
    <source>
        <dbReference type="Pfam" id="PF05506"/>
    </source>
</evidence>
<dbReference type="PANTHER" id="PTHR31956">
    <property type="entry name" value="NON-SPECIFIC PHOSPHOLIPASE C4-RELATED"/>
    <property type="match status" value="1"/>
</dbReference>
<dbReference type="Pfam" id="PF04185">
    <property type="entry name" value="Phosphoesterase"/>
    <property type="match status" value="1"/>
</dbReference>
<dbReference type="PANTHER" id="PTHR31956:SF1">
    <property type="entry name" value="NON-SPECIFIC PHOSPHOLIPASE C1"/>
    <property type="match status" value="1"/>
</dbReference>
<name>A0A4Q1JW16_9GAMM</name>
<dbReference type="NCBIfam" id="TIGR03396">
    <property type="entry name" value="PC_PLC"/>
    <property type="match status" value="1"/>
</dbReference>
<feature type="domain" description="Bacterial phospholipase C C-terminal" evidence="5">
    <location>
        <begin position="501"/>
        <end position="581"/>
    </location>
</feature>
<protein>
    <recommendedName>
        <fullName evidence="2">phospholipase C</fullName>
        <ecNumber evidence="2">3.1.4.3</ecNumber>
    </recommendedName>
</protein>
<comment type="similarity">
    <text evidence="1">Belongs to the bacterial phospholipase C family.</text>
</comment>
<accession>A0A4Q1JW16</accession>
<evidence type="ECO:0000256" key="3">
    <source>
        <dbReference type="ARBA" id="ARBA00022801"/>
    </source>
</evidence>
<dbReference type="GO" id="GO:0034480">
    <property type="term" value="F:phosphatidylcholine phospholipase C activity"/>
    <property type="evidence" value="ECO:0007669"/>
    <property type="project" value="UniProtKB-EC"/>
</dbReference>
<dbReference type="EMBL" id="SAWZ01000003">
    <property type="protein sequence ID" value="RXR06471.1"/>
    <property type="molecule type" value="Genomic_DNA"/>
</dbReference>
<dbReference type="InterPro" id="IPR017850">
    <property type="entry name" value="Alkaline_phosphatase_core_sf"/>
</dbReference>
<dbReference type="CDD" id="cd16014">
    <property type="entry name" value="PLC"/>
    <property type="match status" value="1"/>
</dbReference>
<dbReference type="RefSeq" id="WP_129470578.1">
    <property type="nucleotide sequence ID" value="NZ_SAWZ01000003.1"/>
</dbReference>
<sequence>MTDPSRRRFLRLAGGAGLAGTTLAALPAVIRTALATEPARVTGTLADVRHVVILMQENRSFDHYFGTLRGVRGFGDGKAWRQPNGRAVFEQSGPDQGQTVLPFHLDTVRTGAAHMHDLDHSWKGAHADWKHYDRWVHKKSPLTMGYFTRQDIPFYHALADAFTICDAYHCSLFGPTNPNRLFLFSGTSGLHVGQPGVYTVNNADDGNWTADSTRDKADFDALRWTTYAQRLQQAGIDWKVYQEYDNYGDNTMQSFAAFRGLAPEDPLHQRCRAYAEGSDAEQALTTRGEAVLAQLRRDVQAGTLPQVSWLMAPYAMCEHPDAPPGYGEAFSAQVLEILSSNPAVWSGTVFFINYDENDGFFDHVPPPLPALNAGQGGGNVGIDGEDWQGTPVGLGARVPMLVVSPWSRGGWVNSQVFDHTSVIRFLEQRFGVHEPNIGPWRRAVCGDLTSTLDFSRGDRAPLPPLPGSSDGLARTDRSRGLPAPTPPARHAMPRQEPGRRPARALPYALEVETSWRQDAVHARFHNTGQAGAVFMVRADGSEAGPWHYTVQAGSTLEAQWPGDTFAGGLSVHGPNGFFRHYNAGVEATSLRARLHASTAGERVELELFNDAAQPLALVLHDRLGATRSALDIAAHQRLRRPLELAGHAHWYDLELRHAATGTPLAVLMGHVETGQPSWSDPSIAAG</sequence>
<evidence type="ECO:0000313" key="7">
    <source>
        <dbReference type="Proteomes" id="UP000289784"/>
    </source>
</evidence>
<gene>
    <name evidence="6" type="ORF">EPA99_07435</name>
</gene>
<evidence type="ECO:0000313" key="6">
    <source>
        <dbReference type="EMBL" id="RXR06471.1"/>
    </source>
</evidence>
<dbReference type="InterPro" id="IPR017767">
    <property type="entry name" value="PC-PLC"/>
</dbReference>
<dbReference type="InterPro" id="IPR008475">
    <property type="entry name" value="PLipase_C_C"/>
</dbReference>
<organism evidence="6 7">
    <name type="scientific">Pseudoxanthomonas composti</name>
    <dbReference type="NCBI Taxonomy" id="2137479"/>
    <lineage>
        <taxon>Bacteria</taxon>
        <taxon>Pseudomonadati</taxon>
        <taxon>Pseudomonadota</taxon>
        <taxon>Gammaproteobacteria</taxon>
        <taxon>Lysobacterales</taxon>
        <taxon>Lysobacteraceae</taxon>
        <taxon>Pseudoxanthomonas</taxon>
    </lineage>
</organism>
<evidence type="ECO:0000256" key="4">
    <source>
        <dbReference type="SAM" id="MobiDB-lite"/>
    </source>
</evidence>
<proteinExistence type="inferred from homology"/>
<reference evidence="6 7" key="1">
    <citation type="submission" date="2019-01" db="EMBL/GenBank/DDBJ databases">
        <title>Pseudoxanthomonas composti sp. nov., isolated from compost.</title>
        <authorList>
            <person name="Yang G."/>
        </authorList>
    </citation>
    <scope>NUCLEOTIDE SEQUENCE [LARGE SCALE GENOMIC DNA]</scope>
    <source>
        <strain evidence="6 7">GSS15</strain>
    </source>
</reference>
<dbReference type="Pfam" id="PF05506">
    <property type="entry name" value="PLipase_C_C"/>
    <property type="match status" value="1"/>
</dbReference>
<dbReference type="GO" id="GO:0016042">
    <property type="term" value="P:lipid catabolic process"/>
    <property type="evidence" value="ECO:0007669"/>
    <property type="project" value="InterPro"/>
</dbReference>
<dbReference type="AlphaFoldDB" id="A0A4Q1JW16"/>
<evidence type="ECO:0000256" key="2">
    <source>
        <dbReference type="ARBA" id="ARBA00012018"/>
    </source>
</evidence>
<dbReference type="InterPro" id="IPR006311">
    <property type="entry name" value="TAT_signal"/>
</dbReference>
<keyword evidence="3" id="KW-0378">Hydrolase</keyword>
<dbReference type="EC" id="3.1.4.3" evidence="2"/>
<feature type="region of interest" description="Disordered" evidence="4">
    <location>
        <begin position="455"/>
        <end position="501"/>
    </location>
</feature>
<dbReference type="OrthoDB" id="9770871at2"/>
<dbReference type="PROSITE" id="PS51318">
    <property type="entry name" value="TAT"/>
    <property type="match status" value="1"/>
</dbReference>
<dbReference type="Proteomes" id="UP000289784">
    <property type="component" value="Unassembled WGS sequence"/>
</dbReference>
<dbReference type="Gene3D" id="3.40.720.10">
    <property type="entry name" value="Alkaline Phosphatase, subunit A"/>
    <property type="match status" value="1"/>
</dbReference>
<comment type="caution">
    <text evidence="6">The sequence shown here is derived from an EMBL/GenBank/DDBJ whole genome shotgun (WGS) entry which is preliminary data.</text>
</comment>
<keyword evidence="7" id="KW-1185">Reference proteome</keyword>
<dbReference type="InterPro" id="IPR007312">
    <property type="entry name" value="Phosphoesterase"/>
</dbReference>